<dbReference type="SUPFAM" id="SSF56752">
    <property type="entry name" value="D-aminoacid aminotransferase-like PLP-dependent enzymes"/>
    <property type="match status" value="1"/>
</dbReference>
<proteinExistence type="predicted"/>
<feature type="region of interest" description="Disordered" evidence="2">
    <location>
        <begin position="51"/>
        <end position="73"/>
    </location>
</feature>
<gene>
    <name evidence="3" type="ORF">CUJ84_Chr003343</name>
</gene>
<organism evidence="3 4">
    <name type="scientific">Rhizobium leguminosarum</name>
    <dbReference type="NCBI Taxonomy" id="384"/>
    <lineage>
        <taxon>Bacteria</taxon>
        <taxon>Pseudomonadati</taxon>
        <taxon>Pseudomonadota</taxon>
        <taxon>Alphaproteobacteria</taxon>
        <taxon>Hyphomicrobiales</taxon>
        <taxon>Rhizobiaceae</taxon>
        <taxon>Rhizobium/Agrobacterium group</taxon>
        <taxon>Rhizobium</taxon>
    </lineage>
</organism>
<dbReference type="RefSeq" id="WP_158686937.1">
    <property type="nucleotide sequence ID" value="NZ_CP025012.1"/>
</dbReference>
<reference evidence="3 4" key="1">
    <citation type="submission" date="2017-11" db="EMBL/GenBank/DDBJ databases">
        <title>Complete genome of Rhizobium leguminosarum Norway, an ineffective micro-symbiont.</title>
        <authorList>
            <person name="Hoffrichter A."/>
            <person name="Liang J."/>
            <person name="Brachmann A."/>
            <person name="Marin M."/>
        </authorList>
    </citation>
    <scope>NUCLEOTIDE SEQUENCE [LARGE SCALE GENOMIC DNA]</scope>
    <source>
        <strain evidence="3 4">Norway</strain>
    </source>
</reference>
<dbReference type="AlphaFoldDB" id="A0A2K9Z6G3"/>
<dbReference type="Proteomes" id="UP000238523">
    <property type="component" value="Chromosome"/>
</dbReference>
<evidence type="ECO:0000256" key="1">
    <source>
        <dbReference type="ARBA" id="ARBA00014472"/>
    </source>
</evidence>
<evidence type="ECO:0000313" key="4">
    <source>
        <dbReference type="Proteomes" id="UP000238523"/>
    </source>
</evidence>
<evidence type="ECO:0000313" key="3">
    <source>
        <dbReference type="EMBL" id="AUW43681.1"/>
    </source>
</evidence>
<accession>A0A2K9Z6G3</accession>
<name>A0A2K9Z6G3_RHILE</name>
<dbReference type="InterPro" id="IPR036038">
    <property type="entry name" value="Aminotransferase-like"/>
</dbReference>
<dbReference type="GO" id="GO:0003824">
    <property type="term" value="F:catalytic activity"/>
    <property type="evidence" value="ECO:0007669"/>
    <property type="project" value="InterPro"/>
</dbReference>
<sequence>MVQRRVRRLKDAKIHVLTHGLHYASAVFEGERADGGRVFKLTEDTGVCTDPLRSSVSKCPTPSTHSTRRPSTS</sequence>
<dbReference type="EMBL" id="CP025012">
    <property type="protein sequence ID" value="AUW43681.1"/>
    <property type="molecule type" value="Genomic_DNA"/>
</dbReference>
<feature type="compositionally biased region" description="Low complexity" evidence="2">
    <location>
        <begin position="60"/>
        <end position="73"/>
    </location>
</feature>
<evidence type="ECO:0000256" key="2">
    <source>
        <dbReference type="SAM" id="MobiDB-lite"/>
    </source>
</evidence>
<dbReference type="InterPro" id="IPR043131">
    <property type="entry name" value="BCAT-like_N"/>
</dbReference>
<dbReference type="Gene3D" id="3.30.470.10">
    <property type="match status" value="1"/>
</dbReference>
<protein>
    <recommendedName>
        <fullName evidence="1">Probable branched-chain-amino-acid aminotransferase</fullName>
    </recommendedName>
</protein>